<feature type="region of interest" description="Disordered" evidence="7">
    <location>
        <begin position="1"/>
        <end position="130"/>
    </location>
</feature>
<dbReference type="GO" id="GO:0000709">
    <property type="term" value="P:meiotic joint molecule formation"/>
    <property type="evidence" value="ECO:0007669"/>
    <property type="project" value="TreeGrafter"/>
</dbReference>
<organism evidence="9 10">
    <name type="scientific">Plasmodium falciparum FCH/4</name>
    <dbReference type="NCBI Taxonomy" id="1036724"/>
    <lineage>
        <taxon>Eukaryota</taxon>
        <taxon>Sar</taxon>
        <taxon>Alveolata</taxon>
        <taxon>Apicomplexa</taxon>
        <taxon>Aconoidasida</taxon>
        <taxon>Haemosporida</taxon>
        <taxon>Plasmodiidae</taxon>
        <taxon>Plasmodium</taxon>
        <taxon>Plasmodium (Laverania)</taxon>
    </lineage>
</organism>
<evidence type="ECO:0000259" key="8">
    <source>
        <dbReference type="Pfam" id="PF07106"/>
    </source>
</evidence>
<dbReference type="EMBL" id="KI927933">
    <property type="protein sequence ID" value="ETW30203.1"/>
    <property type="molecule type" value="Genomic_DNA"/>
</dbReference>
<keyword evidence="4" id="KW-0539">Nucleus</keyword>
<proteinExistence type="inferred from homology"/>
<feature type="compositionally biased region" description="Basic and acidic residues" evidence="7">
    <location>
        <begin position="85"/>
        <end position="112"/>
    </location>
</feature>
<evidence type="ECO:0000313" key="9">
    <source>
        <dbReference type="EMBL" id="ETW30203.1"/>
    </source>
</evidence>
<comment type="similarity">
    <text evidence="2">Belongs to the HOP2 family.</text>
</comment>
<feature type="compositionally biased region" description="Basic and acidic residues" evidence="7">
    <location>
        <begin position="10"/>
        <end position="59"/>
    </location>
</feature>
<sequence>MKMEKKKKKENIQNDDNKENIQNDDNKVNIQNDDNKENIQNDDNKENIQIDNNKEKCSKENQTNKGNKVKKVKSQKKLGNVQSVEDIKPIKEKDEDEKNSPEHMIEEKDNKINKNNNKKKSKNKNKKEKIETCQGENMKVQTNKTQENNNIIITENITNNNIQITDTYQPNNILIKIDDSTKEKNNKDTFVKNNSSVNSSSKNVNHSTDTIQDNIYIELKKEKEIEINHNNVNTSLTFPSNRNKNIIHLQVTEINSEQTIGDNKNGIKKRKCVEKKIEKVFKKTNDTNNNNNNNNNMQISTCNKNDIAEDVININNITNQNIKQNIIKKGNKTHDPIKTKQTKIILTDNDAKDKILKYMKKANRPYSVINVYDNLHGCINKNNVQRFMDELSKENKLQCKEYGKAKVYLINQKEFKSLNTNEMNKLKMDMELVQEQNELFKIDFNNLVKKKKKLLQDLELIQNLEEYKKKIQNIEDEIKSYEQMNKNSKFTIEEIEHIKKNHGYLHFMWLKRKTLCIEIIKCIATLTEKDTKGVIYHLGIDVDEDVIPPNLYS</sequence>
<dbReference type="Gene3D" id="1.10.10.10">
    <property type="entry name" value="Winged helix-like DNA-binding domain superfamily/Winged helix DNA-binding domain"/>
    <property type="match status" value="1"/>
</dbReference>
<evidence type="ECO:0000256" key="1">
    <source>
        <dbReference type="ARBA" id="ARBA00004123"/>
    </source>
</evidence>
<dbReference type="Proteomes" id="UP000030656">
    <property type="component" value="Unassembled WGS sequence"/>
</dbReference>
<reference evidence="9 10" key="2">
    <citation type="submission" date="2013-02" db="EMBL/GenBank/DDBJ databases">
        <title>The Genome Sequence of Plasmodium falciparum FCH/4.</title>
        <authorList>
            <consortium name="The Broad Institute Genome Sequencing Platform"/>
            <consortium name="The Broad Institute Genome Sequencing Center for Infectious Disease"/>
            <person name="Neafsey D."/>
            <person name="Cheeseman I."/>
            <person name="Volkman S."/>
            <person name="Adams J."/>
            <person name="Walker B."/>
            <person name="Young S.K."/>
            <person name="Zeng Q."/>
            <person name="Gargeya S."/>
            <person name="Fitzgerald M."/>
            <person name="Haas B."/>
            <person name="Abouelleil A."/>
            <person name="Alvarado L."/>
            <person name="Arachchi H.M."/>
            <person name="Berlin A.M."/>
            <person name="Chapman S.B."/>
            <person name="Dewar J."/>
            <person name="Goldberg J."/>
            <person name="Griggs A."/>
            <person name="Gujja S."/>
            <person name="Hansen M."/>
            <person name="Howarth C."/>
            <person name="Imamovic A."/>
            <person name="Larimer J."/>
            <person name="McCowan C."/>
            <person name="Murphy C."/>
            <person name="Neiman D."/>
            <person name="Pearson M."/>
            <person name="Priest M."/>
            <person name="Roberts A."/>
            <person name="Saif S."/>
            <person name="Shea T."/>
            <person name="Sisk P."/>
            <person name="Sykes S."/>
            <person name="Wortman J."/>
            <person name="Nusbaum C."/>
            <person name="Birren B."/>
        </authorList>
    </citation>
    <scope>NUCLEOTIDE SEQUENCE [LARGE SCALE GENOMIC DNA]</scope>
    <source>
        <strain evidence="9 10">FCH/4</strain>
    </source>
</reference>
<evidence type="ECO:0000256" key="2">
    <source>
        <dbReference type="ARBA" id="ARBA00007922"/>
    </source>
</evidence>
<evidence type="ECO:0000256" key="6">
    <source>
        <dbReference type="SAM" id="Coils"/>
    </source>
</evidence>
<evidence type="ECO:0000256" key="3">
    <source>
        <dbReference type="ARBA" id="ARBA00023172"/>
    </source>
</evidence>
<feature type="domain" description="Homologous-pairing protein 2 winged helix" evidence="8">
    <location>
        <begin position="350"/>
        <end position="411"/>
    </location>
</feature>
<keyword evidence="5" id="KW-0469">Meiosis</keyword>
<dbReference type="GO" id="GO:0120231">
    <property type="term" value="C:DNA recombinase auxiliary factor complex"/>
    <property type="evidence" value="ECO:0007669"/>
    <property type="project" value="TreeGrafter"/>
</dbReference>
<evidence type="ECO:0000313" key="10">
    <source>
        <dbReference type="Proteomes" id="UP000030656"/>
    </source>
</evidence>
<dbReference type="GO" id="GO:0010774">
    <property type="term" value="P:meiotic strand invasion involved in reciprocal meiotic recombination"/>
    <property type="evidence" value="ECO:0007669"/>
    <property type="project" value="TreeGrafter"/>
</dbReference>
<accession>A0A024VPI5</accession>
<comment type="subcellular location">
    <subcellularLocation>
        <location evidence="1">Nucleus</location>
    </subcellularLocation>
</comment>
<dbReference type="GO" id="GO:0120230">
    <property type="term" value="F:recombinase activator activity"/>
    <property type="evidence" value="ECO:0007669"/>
    <property type="project" value="TreeGrafter"/>
</dbReference>
<dbReference type="OrthoDB" id="272266at2759"/>
<protein>
    <recommendedName>
        <fullName evidence="8">Homologous-pairing protein 2 winged helix domain-containing protein</fullName>
    </recommendedName>
</protein>
<gene>
    <name evidence="9" type="ORF">PFFCH_02381</name>
</gene>
<dbReference type="GO" id="GO:0000794">
    <property type="term" value="C:condensed nuclear chromosome"/>
    <property type="evidence" value="ECO:0007669"/>
    <property type="project" value="TreeGrafter"/>
</dbReference>
<reference evidence="9 10" key="1">
    <citation type="submission" date="2013-02" db="EMBL/GenBank/DDBJ databases">
        <title>The Genome Annotation of Plasmodium falciparum FCH/4.</title>
        <authorList>
            <consortium name="The Broad Institute Genome Sequencing Platform"/>
            <consortium name="The Broad Institute Genome Sequencing Center for Infectious Disease"/>
            <person name="Neafsey D."/>
            <person name="Hoffman S."/>
            <person name="Volkman S."/>
            <person name="Rosenthal P."/>
            <person name="Walker B."/>
            <person name="Young S.K."/>
            <person name="Zeng Q."/>
            <person name="Gargeya S."/>
            <person name="Fitzgerald M."/>
            <person name="Haas B."/>
            <person name="Abouelleil A."/>
            <person name="Allen A.W."/>
            <person name="Alvarado L."/>
            <person name="Arachchi H.M."/>
            <person name="Berlin A.M."/>
            <person name="Chapman S.B."/>
            <person name="Gainer-Dewar J."/>
            <person name="Goldberg J."/>
            <person name="Griggs A."/>
            <person name="Gujja S."/>
            <person name="Hansen M."/>
            <person name="Howarth C."/>
            <person name="Imamovic A."/>
            <person name="Ireland A."/>
            <person name="Larimer J."/>
            <person name="McCowan C."/>
            <person name="Murphy C."/>
            <person name="Pearson M."/>
            <person name="Poon T.W."/>
            <person name="Priest M."/>
            <person name="Roberts A."/>
            <person name="Saif S."/>
            <person name="Shea T."/>
            <person name="Sisk P."/>
            <person name="Sykes S."/>
            <person name="Wortman J."/>
            <person name="Nusbaum C."/>
            <person name="Birren B."/>
        </authorList>
    </citation>
    <scope>NUCLEOTIDE SEQUENCE [LARGE SCALE GENOMIC DNA]</scope>
    <source>
        <strain evidence="9 10">FCH/4</strain>
    </source>
</reference>
<dbReference type="GO" id="GO:0003690">
    <property type="term" value="F:double-stranded DNA binding"/>
    <property type="evidence" value="ECO:0007669"/>
    <property type="project" value="TreeGrafter"/>
</dbReference>
<dbReference type="InterPro" id="IPR010776">
    <property type="entry name" value="Hop2_WH_dom"/>
</dbReference>
<feature type="compositionally biased region" description="Basic residues" evidence="7">
    <location>
        <begin position="116"/>
        <end position="127"/>
    </location>
</feature>
<dbReference type="PANTHER" id="PTHR15938:SF0">
    <property type="entry name" value="HOMOLOGOUS-PAIRING PROTEIN 2 HOMOLOG"/>
    <property type="match status" value="1"/>
</dbReference>
<feature type="compositionally biased region" description="Basic residues" evidence="7">
    <location>
        <begin position="67"/>
        <end position="76"/>
    </location>
</feature>
<evidence type="ECO:0000256" key="5">
    <source>
        <dbReference type="ARBA" id="ARBA00023254"/>
    </source>
</evidence>
<keyword evidence="6" id="KW-0175">Coiled coil</keyword>
<dbReference type="AlphaFoldDB" id="A0A024VPI5"/>
<name>A0A024VPI5_PLAFA</name>
<dbReference type="PANTHER" id="PTHR15938">
    <property type="entry name" value="TBP-1 INTERACTING PROTEIN"/>
    <property type="match status" value="1"/>
</dbReference>
<dbReference type="InterPro" id="IPR036388">
    <property type="entry name" value="WH-like_DNA-bd_sf"/>
</dbReference>
<evidence type="ECO:0000256" key="4">
    <source>
        <dbReference type="ARBA" id="ARBA00023242"/>
    </source>
</evidence>
<evidence type="ECO:0000256" key="7">
    <source>
        <dbReference type="SAM" id="MobiDB-lite"/>
    </source>
</evidence>
<keyword evidence="3" id="KW-0233">DNA recombination</keyword>
<feature type="coiled-coil region" evidence="6">
    <location>
        <begin position="457"/>
        <end position="491"/>
    </location>
</feature>
<dbReference type="Pfam" id="PF07106">
    <property type="entry name" value="WHD_TBPIP"/>
    <property type="match status" value="1"/>
</dbReference>
<dbReference type="GO" id="GO:0007129">
    <property type="term" value="P:homologous chromosome pairing at meiosis"/>
    <property type="evidence" value="ECO:0007669"/>
    <property type="project" value="TreeGrafter"/>
</dbReference>